<dbReference type="CDD" id="cd12148">
    <property type="entry name" value="fungal_TF_MHR"/>
    <property type="match status" value="1"/>
</dbReference>
<gene>
    <name evidence="1" type="ORF">N0V83_002241</name>
</gene>
<name>A0A9W9CQL7_9PLEO</name>
<protein>
    <submittedName>
        <fullName evidence="1">Uncharacterized protein</fullName>
    </submittedName>
</protein>
<evidence type="ECO:0000313" key="1">
    <source>
        <dbReference type="EMBL" id="KAJ4375157.1"/>
    </source>
</evidence>
<organism evidence="1 2">
    <name type="scientific">Neocucurbitaria cava</name>
    <dbReference type="NCBI Taxonomy" id="798079"/>
    <lineage>
        <taxon>Eukaryota</taxon>
        <taxon>Fungi</taxon>
        <taxon>Dikarya</taxon>
        <taxon>Ascomycota</taxon>
        <taxon>Pezizomycotina</taxon>
        <taxon>Dothideomycetes</taxon>
        <taxon>Pleosporomycetidae</taxon>
        <taxon>Pleosporales</taxon>
        <taxon>Pleosporineae</taxon>
        <taxon>Cucurbitariaceae</taxon>
        <taxon>Neocucurbitaria</taxon>
    </lineage>
</organism>
<evidence type="ECO:0000313" key="2">
    <source>
        <dbReference type="Proteomes" id="UP001140560"/>
    </source>
</evidence>
<keyword evidence="2" id="KW-1185">Reference proteome</keyword>
<comment type="caution">
    <text evidence="1">The sequence shown here is derived from an EMBL/GenBank/DDBJ whole genome shotgun (WGS) entry which is preliminary data.</text>
</comment>
<accession>A0A9W9CQL7</accession>
<reference evidence="1" key="1">
    <citation type="submission" date="2022-10" db="EMBL/GenBank/DDBJ databases">
        <title>Tapping the CABI collections for fungal endophytes: first genome assemblies for Collariella, Neodidymelliopsis, Ascochyta clinopodiicola, Didymella pomorum, Didymosphaeria variabile, Neocosmospora piperis and Neocucurbitaria cava.</title>
        <authorList>
            <person name="Hill R."/>
        </authorList>
    </citation>
    <scope>NUCLEOTIDE SEQUENCE</scope>
    <source>
        <strain evidence="1">IMI 356814</strain>
    </source>
</reference>
<dbReference type="EMBL" id="JAPEUY010000003">
    <property type="protein sequence ID" value="KAJ4375157.1"/>
    <property type="molecule type" value="Genomic_DNA"/>
</dbReference>
<dbReference type="Proteomes" id="UP001140560">
    <property type="component" value="Unassembled WGS sequence"/>
</dbReference>
<dbReference type="OrthoDB" id="10016792at2759"/>
<proteinExistence type="predicted"/>
<sequence>MILYRPPRRAASTYLATCHESFKICEESLNMILRLLRDHTKHYGLDHLPMTFIHVIATAASIIFLKLHARGPSSDTNVIASQLDQLSKVAERMAKAWPGAAHIETAINDTRQKIGPVDTSVEATEFDWQNSMIFDWYVHMMLYDLIKKTLCEKHSSKADAAKFALKAGYSIYQSATVVEDADGLSIDKALLVKQVTTCGETLEALTQAISTGGDESVVLEDPGDVKVVTTKENITKDARSVPRHTSQVQQKYNK</sequence>
<dbReference type="AlphaFoldDB" id="A0A9W9CQL7"/>